<dbReference type="EMBL" id="JBICRM010000036">
    <property type="protein sequence ID" value="MFG1709472.1"/>
    <property type="molecule type" value="Genomic_DNA"/>
</dbReference>
<dbReference type="Proteomes" id="UP001603978">
    <property type="component" value="Unassembled WGS sequence"/>
</dbReference>
<accession>A0ABW7APY6</accession>
<gene>
    <name evidence="4" type="ORF">ACFLIM_40415</name>
</gene>
<evidence type="ECO:0000313" key="5">
    <source>
        <dbReference type="Proteomes" id="UP001603978"/>
    </source>
</evidence>
<dbReference type="SUPFAM" id="SSF51735">
    <property type="entry name" value="NAD(P)-binding Rossmann-fold domains"/>
    <property type="match status" value="1"/>
</dbReference>
<dbReference type="InterPro" id="IPR000683">
    <property type="entry name" value="Gfo/Idh/MocA-like_OxRdtase_N"/>
</dbReference>
<evidence type="ECO:0000313" key="4">
    <source>
        <dbReference type="EMBL" id="MFG1709472.1"/>
    </source>
</evidence>
<dbReference type="InterPro" id="IPR036291">
    <property type="entry name" value="NAD(P)-bd_dom_sf"/>
</dbReference>
<dbReference type="Pfam" id="PF01408">
    <property type="entry name" value="GFO_IDH_MocA"/>
    <property type="match status" value="1"/>
</dbReference>
<dbReference type="InterPro" id="IPR055170">
    <property type="entry name" value="GFO_IDH_MocA-like_dom"/>
</dbReference>
<dbReference type="SUPFAM" id="SSF55347">
    <property type="entry name" value="Glyceraldehyde-3-phosphate dehydrogenase-like, C-terminal domain"/>
    <property type="match status" value="1"/>
</dbReference>
<name>A0ABW7APY6_9ACTN</name>
<dbReference type="Gene3D" id="3.40.50.720">
    <property type="entry name" value="NAD(P)-binding Rossmann-like Domain"/>
    <property type="match status" value="1"/>
</dbReference>
<comment type="caution">
    <text evidence="4">The sequence shown here is derived from an EMBL/GenBank/DDBJ whole genome shotgun (WGS) entry which is preliminary data.</text>
</comment>
<organism evidence="4 5">
    <name type="scientific">Nonomuraea marmarensis</name>
    <dbReference type="NCBI Taxonomy" id="3351344"/>
    <lineage>
        <taxon>Bacteria</taxon>
        <taxon>Bacillati</taxon>
        <taxon>Actinomycetota</taxon>
        <taxon>Actinomycetes</taxon>
        <taxon>Streptosporangiales</taxon>
        <taxon>Streptosporangiaceae</taxon>
        <taxon>Nonomuraea</taxon>
    </lineage>
</organism>
<dbReference type="PANTHER" id="PTHR43818">
    <property type="entry name" value="BCDNA.GH03377"/>
    <property type="match status" value="1"/>
</dbReference>
<proteinExistence type="predicted"/>
<reference evidence="4 5" key="1">
    <citation type="submission" date="2024-10" db="EMBL/GenBank/DDBJ databases">
        <authorList>
            <person name="Topkara A.R."/>
            <person name="Saygin H."/>
        </authorList>
    </citation>
    <scope>NUCLEOTIDE SEQUENCE [LARGE SCALE GENOMIC DNA]</scope>
    <source>
        <strain evidence="4 5">M3C6</strain>
    </source>
</reference>
<feature type="domain" description="Gfo/Idh/MocA-like oxidoreductase N-terminal" evidence="2">
    <location>
        <begin position="6"/>
        <end position="120"/>
    </location>
</feature>
<dbReference type="Pfam" id="PF22725">
    <property type="entry name" value="GFO_IDH_MocA_C3"/>
    <property type="match status" value="1"/>
</dbReference>
<feature type="domain" description="GFO/IDH/MocA-like oxidoreductase" evidence="3">
    <location>
        <begin position="132"/>
        <end position="282"/>
    </location>
</feature>
<evidence type="ECO:0000259" key="2">
    <source>
        <dbReference type="Pfam" id="PF01408"/>
    </source>
</evidence>
<evidence type="ECO:0000256" key="1">
    <source>
        <dbReference type="ARBA" id="ARBA00023002"/>
    </source>
</evidence>
<sequence length="388" mass="41749">MTRRGAAVIGVGFIGELHVDALRRAGVEVVGVLGSSPGRAREKARRMGVDRVYGDLAELLADPAVQVVHVTSPNHLHAEQSLAAIEAGRHVVCEKPLAMDAADGLRMLHAAGAAGVIHAVCFNIRFYPVLHEAAARVRAGAVGPPRLVSGHYLQDWLLRDTDWNWRLDPAQAGSLRAVADIGSHWLDLARFVTGLEVTEVLADLHTFVRHRRRPTGPVETFAAAHSPEHAGEREVVEMASDDAAGLLLRYGGDARGVLTVSQVSAGRKNTVNMEVDGTDASLAWSSEAAEQLWLGHRDRPNEQLWRDPALLGPDAGRVAHYPGGHAEGFAETFLGLFERVYADVAAGGPSAGPAYPTFADGLEGLFVEEAIRRSAAEGRWVSVERRKE</sequence>
<dbReference type="Gene3D" id="3.30.360.10">
    <property type="entry name" value="Dihydrodipicolinate Reductase, domain 2"/>
    <property type="match status" value="1"/>
</dbReference>
<evidence type="ECO:0000259" key="3">
    <source>
        <dbReference type="Pfam" id="PF22725"/>
    </source>
</evidence>
<dbReference type="InterPro" id="IPR050463">
    <property type="entry name" value="Gfo/Idh/MocA_oxidrdct_glycsds"/>
</dbReference>
<protein>
    <submittedName>
        <fullName evidence="4">Gfo/Idh/MocA family protein</fullName>
    </submittedName>
</protein>
<keyword evidence="5" id="KW-1185">Reference proteome</keyword>
<dbReference type="RefSeq" id="WP_393174268.1">
    <property type="nucleotide sequence ID" value="NZ_JBICRM010000036.1"/>
</dbReference>
<dbReference type="PANTHER" id="PTHR43818:SF11">
    <property type="entry name" value="BCDNA.GH03377"/>
    <property type="match status" value="1"/>
</dbReference>
<keyword evidence="1" id="KW-0560">Oxidoreductase</keyword>